<proteinExistence type="predicted"/>
<evidence type="ECO:0000313" key="3">
    <source>
        <dbReference type="Proteomes" id="UP000784294"/>
    </source>
</evidence>
<keyword evidence="3" id="KW-1185">Reference proteome</keyword>
<dbReference type="AlphaFoldDB" id="A0A448XE25"/>
<dbReference type="Proteomes" id="UP000784294">
    <property type="component" value="Unassembled WGS sequence"/>
</dbReference>
<feature type="compositionally biased region" description="Basic residues" evidence="1">
    <location>
        <begin position="82"/>
        <end position="92"/>
    </location>
</feature>
<comment type="caution">
    <text evidence="2">The sequence shown here is derived from an EMBL/GenBank/DDBJ whole genome shotgun (WGS) entry which is preliminary data.</text>
</comment>
<reference evidence="2" key="1">
    <citation type="submission" date="2018-11" db="EMBL/GenBank/DDBJ databases">
        <authorList>
            <consortium name="Pathogen Informatics"/>
        </authorList>
    </citation>
    <scope>NUCLEOTIDE SEQUENCE</scope>
</reference>
<organism evidence="2 3">
    <name type="scientific">Protopolystoma xenopodis</name>
    <dbReference type="NCBI Taxonomy" id="117903"/>
    <lineage>
        <taxon>Eukaryota</taxon>
        <taxon>Metazoa</taxon>
        <taxon>Spiralia</taxon>
        <taxon>Lophotrochozoa</taxon>
        <taxon>Platyhelminthes</taxon>
        <taxon>Monogenea</taxon>
        <taxon>Polyopisthocotylea</taxon>
        <taxon>Polystomatidea</taxon>
        <taxon>Polystomatidae</taxon>
        <taxon>Protopolystoma</taxon>
    </lineage>
</organism>
<name>A0A448XE25_9PLAT</name>
<protein>
    <submittedName>
        <fullName evidence="2">Uncharacterized protein</fullName>
    </submittedName>
</protein>
<feature type="compositionally biased region" description="Basic residues" evidence="1">
    <location>
        <begin position="153"/>
        <end position="169"/>
    </location>
</feature>
<feature type="compositionally biased region" description="Low complexity" evidence="1">
    <location>
        <begin position="93"/>
        <end position="127"/>
    </location>
</feature>
<evidence type="ECO:0000313" key="2">
    <source>
        <dbReference type="EMBL" id="VEL34621.1"/>
    </source>
</evidence>
<feature type="region of interest" description="Disordered" evidence="1">
    <location>
        <begin position="1"/>
        <end position="169"/>
    </location>
</feature>
<feature type="compositionally biased region" description="Low complexity" evidence="1">
    <location>
        <begin position="44"/>
        <end position="55"/>
    </location>
</feature>
<evidence type="ECO:0000256" key="1">
    <source>
        <dbReference type="SAM" id="MobiDB-lite"/>
    </source>
</evidence>
<accession>A0A448XE25</accession>
<feature type="compositionally biased region" description="Polar residues" evidence="1">
    <location>
        <begin position="66"/>
        <end position="78"/>
    </location>
</feature>
<sequence length="270" mass="28548">MSIKQLYGRQSLAEVSRRRDSTSRPPGNGSSTDRDSSRRGRPHAAGVSSSASAGSTTCSRRLATVRQKQAASRLSSAGVSRRPGRHRGRQRRTSTVSVSPSLSPSSASASSASSTTTVATSTGVGSADNGSQTAPTGLEPAAVSAPGQAGLRLPRRHRSRRRTAKTSLSRARKVSRLVAWHGVSISTRQLLVGDSDLACQGKGGARQDRFMVGITWNVRNNFMIIQLLIGVDMFGVETAFSKVYGMPDVTNTFWGSVSTAMKTKGLIATL</sequence>
<gene>
    <name evidence="2" type="ORF">PXEA_LOCUS28061</name>
</gene>
<dbReference type="EMBL" id="CAAALY010248042">
    <property type="protein sequence ID" value="VEL34621.1"/>
    <property type="molecule type" value="Genomic_DNA"/>
</dbReference>